<evidence type="ECO:0000256" key="2">
    <source>
        <dbReference type="SAM" id="SignalP"/>
    </source>
</evidence>
<accession>A0ABU3P6X1</accession>
<keyword evidence="2" id="KW-0732">Signal</keyword>
<evidence type="ECO:0000313" key="4">
    <source>
        <dbReference type="EMBL" id="MDT8998322.1"/>
    </source>
</evidence>
<feature type="chain" id="PRO_5045529070" evidence="2">
    <location>
        <begin position="33"/>
        <end position="321"/>
    </location>
</feature>
<feature type="domain" description="AB hydrolase-1" evidence="3">
    <location>
        <begin position="68"/>
        <end position="267"/>
    </location>
</feature>
<evidence type="ECO:0000256" key="1">
    <source>
        <dbReference type="ARBA" id="ARBA00022801"/>
    </source>
</evidence>
<comment type="caution">
    <text evidence="4">The sequence shown here is derived from an EMBL/GenBank/DDBJ whole genome shotgun (WGS) entry which is preliminary data.</text>
</comment>
<keyword evidence="1 4" id="KW-0378">Hydrolase</keyword>
<dbReference type="Gene3D" id="3.40.50.1820">
    <property type="entry name" value="alpha/beta hydrolase"/>
    <property type="match status" value="1"/>
</dbReference>
<sequence length="321" mass="33891">MSPTLRKPHSLTRLIQGALLAIGLAGSMGSQAATATATASTTTASTAADTAVQFKDLRITVRGDGQPLLMIPGLNSAASVWDETCAKLQPGVQCLMVQLPGFAGAPASPAFQQQFLASARGQLLDYLREQAPQGASVVGHSLGGVLALQMAAEAKAPIKRLVIVDSLPFLAGIQNPNATVDSVKPMAEGMRAGMMRPASPEQRRATLAPMAATMVHGDTQIETVVQWGIASDAASTAAAMYELWVSDLRPMLPQVKVPTTVLGSWAAYAPMGSTLESTRAIFERQYEGLKGVELKMSTKGFHFLMWDDAELVSSTLKQALR</sequence>
<dbReference type="RefSeq" id="WP_315648634.1">
    <property type="nucleotide sequence ID" value="NZ_JAVXZY010000001.1"/>
</dbReference>
<dbReference type="InterPro" id="IPR050266">
    <property type="entry name" value="AB_hydrolase_sf"/>
</dbReference>
<organism evidence="4 5">
    <name type="scientific">Roseateles aquae</name>
    <dbReference type="NCBI Taxonomy" id="3077235"/>
    <lineage>
        <taxon>Bacteria</taxon>
        <taxon>Pseudomonadati</taxon>
        <taxon>Pseudomonadota</taxon>
        <taxon>Betaproteobacteria</taxon>
        <taxon>Burkholderiales</taxon>
        <taxon>Sphaerotilaceae</taxon>
        <taxon>Roseateles</taxon>
    </lineage>
</organism>
<keyword evidence="5" id="KW-1185">Reference proteome</keyword>
<dbReference type="InterPro" id="IPR029058">
    <property type="entry name" value="AB_hydrolase_fold"/>
</dbReference>
<evidence type="ECO:0000313" key="5">
    <source>
        <dbReference type="Proteomes" id="UP001246372"/>
    </source>
</evidence>
<evidence type="ECO:0000259" key="3">
    <source>
        <dbReference type="Pfam" id="PF12697"/>
    </source>
</evidence>
<dbReference type="PANTHER" id="PTHR43798">
    <property type="entry name" value="MONOACYLGLYCEROL LIPASE"/>
    <property type="match status" value="1"/>
</dbReference>
<dbReference type="Pfam" id="PF12697">
    <property type="entry name" value="Abhydrolase_6"/>
    <property type="match status" value="1"/>
</dbReference>
<dbReference type="PANTHER" id="PTHR43798:SF31">
    <property type="entry name" value="AB HYDROLASE SUPERFAMILY PROTEIN YCLE"/>
    <property type="match status" value="1"/>
</dbReference>
<dbReference type="EMBL" id="JAVXZY010000001">
    <property type="protein sequence ID" value="MDT8998322.1"/>
    <property type="molecule type" value="Genomic_DNA"/>
</dbReference>
<dbReference type="Proteomes" id="UP001246372">
    <property type="component" value="Unassembled WGS sequence"/>
</dbReference>
<dbReference type="SUPFAM" id="SSF53474">
    <property type="entry name" value="alpha/beta-Hydrolases"/>
    <property type="match status" value="1"/>
</dbReference>
<dbReference type="InterPro" id="IPR000073">
    <property type="entry name" value="AB_hydrolase_1"/>
</dbReference>
<gene>
    <name evidence="4" type="ORF">RQP53_03420</name>
</gene>
<dbReference type="GO" id="GO:0016787">
    <property type="term" value="F:hydrolase activity"/>
    <property type="evidence" value="ECO:0007669"/>
    <property type="project" value="UniProtKB-KW"/>
</dbReference>
<feature type="signal peptide" evidence="2">
    <location>
        <begin position="1"/>
        <end position="32"/>
    </location>
</feature>
<name>A0ABU3P6X1_9BURK</name>
<proteinExistence type="predicted"/>
<protein>
    <submittedName>
        <fullName evidence="4">Alpha/beta hydrolase</fullName>
    </submittedName>
</protein>
<reference evidence="4" key="1">
    <citation type="submission" date="2023-09" db="EMBL/GenBank/DDBJ databases">
        <title>Paucibacter sp. APW11 Genome sequencing and assembly.</title>
        <authorList>
            <person name="Kim I."/>
        </authorList>
    </citation>
    <scope>NUCLEOTIDE SEQUENCE</scope>
    <source>
        <strain evidence="4">APW11</strain>
    </source>
</reference>